<reference evidence="1" key="1">
    <citation type="journal article" date="2020" name="Fungal Divers.">
        <title>Resolving the Mortierellaceae phylogeny through synthesis of multi-gene phylogenetics and phylogenomics.</title>
        <authorList>
            <person name="Vandepol N."/>
            <person name="Liber J."/>
            <person name="Desiro A."/>
            <person name="Na H."/>
            <person name="Kennedy M."/>
            <person name="Barry K."/>
            <person name="Grigoriev I.V."/>
            <person name="Miller A.N."/>
            <person name="O'Donnell K."/>
            <person name="Stajich J.E."/>
            <person name="Bonito G."/>
        </authorList>
    </citation>
    <scope>NUCLEOTIDE SEQUENCE</scope>
    <source>
        <strain evidence="1">MES-2147</strain>
    </source>
</reference>
<dbReference type="Proteomes" id="UP000749646">
    <property type="component" value="Unassembled WGS sequence"/>
</dbReference>
<dbReference type="EMBL" id="JAAAHW010002686">
    <property type="protein sequence ID" value="KAF9991539.1"/>
    <property type="molecule type" value="Genomic_DNA"/>
</dbReference>
<keyword evidence="2" id="KW-1185">Reference proteome</keyword>
<comment type="caution">
    <text evidence="1">The sequence shown here is derived from an EMBL/GenBank/DDBJ whole genome shotgun (WGS) entry which is preliminary data.</text>
</comment>
<dbReference type="AlphaFoldDB" id="A0A9P6MCE4"/>
<dbReference type="OrthoDB" id="2346905at2759"/>
<evidence type="ECO:0000313" key="2">
    <source>
        <dbReference type="Proteomes" id="UP000749646"/>
    </source>
</evidence>
<gene>
    <name evidence="1" type="ORF">BGZ65_000462</name>
</gene>
<sequence length="159" mass="18023">MTITKDGDALFFIDDRIIHKYHIEVGLWVQDYSMNWTYPPFSGGVVTDLDTGLVYGIEGIEGRLEKEIGNSDAPWRFTEFNPVNKSFTSVEMRGHPGSMMAVSMVYSSVAKRIFGYEHNYLPNDNKEALWSYNKISKNWTPVNATGDIPPLRSSPCFVS</sequence>
<protein>
    <submittedName>
        <fullName evidence="1">Uncharacterized protein</fullName>
    </submittedName>
</protein>
<feature type="non-terminal residue" evidence="1">
    <location>
        <position position="1"/>
    </location>
</feature>
<name>A0A9P6MCE4_9FUNG</name>
<evidence type="ECO:0000313" key="1">
    <source>
        <dbReference type="EMBL" id="KAF9991539.1"/>
    </source>
</evidence>
<accession>A0A9P6MCE4</accession>
<organism evidence="1 2">
    <name type="scientific">Modicella reniformis</name>
    <dbReference type="NCBI Taxonomy" id="1440133"/>
    <lineage>
        <taxon>Eukaryota</taxon>
        <taxon>Fungi</taxon>
        <taxon>Fungi incertae sedis</taxon>
        <taxon>Mucoromycota</taxon>
        <taxon>Mortierellomycotina</taxon>
        <taxon>Mortierellomycetes</taxon>
        <taxon>Mortierellales</taxon>
        <taxon>Mortierellaceae</taxon>
        <taxon>Modicella</taxon>
    </lineage>
</organism>
<proteinExistence type="predicted"/>